<proteinExistence type="predicted"/>
<sequence length="84" mass="9471">MAVRPERNTATNRPRTDVPEQRITLTQNGNPLVDATTGDGDQVPLSRRERRKAGKGVRFDGWGPVRSQPRPLGNPRQYTVRRHG</sequence>
<accession>A0A8J3C9V7</accession>
<dbReference type="RefSeq" id="WP_189054426.1">
    <property type="nucleotide sequence ID" value="NZ_BMMK01000003.1"/>
</dbReference>
<dbReference type="EMBL" id="BMMK01000003">
    <property type="protein sequence ID" value="GGM41175.1"/>
    <property type="molecule type" value="Genomic_DNA"/>
</dbReference>
<name>A0A8J3C9V7_9PSEU</name>
<reference evidence="2" key="1">
    <citation type="journal article" date="2014" name="Int. J. Syst. Evol. Microbiol.">
        <title>Complete genome sequence of Corynebacterium casei LMG S-19264T (=DSM 44701T), isolated from a smear-ripened cheese.</title>
        <authorList>
            <consortium name="US DOE Joint Genome Institute (JGI-PGF)"/>
            <person name="Walter F."/>
            <person name="Albersmeier A."/>
            <person name="Kalinowski J."/>
            <person name="Ruckert C."/>
        </authorList>
    </citation>
    <scope>NUCLEOTIDE SEQUENCE</scope>
    <source>
        <strain evidence="2">CGMCC 4.5737</strain>
    </source>
</reference>
<protein>
    <submittedName>
        <fullName evidence="2">Uncharacterized protein</fullName>
    </submittedName>
</protein>
<feature type="region of interest" description="Disordered" evidence="1">
    <location>
        <begin position="1"/>
        <end position="84"/>
    </location>
</feature>
<dbReference type="Proteomes" id="UP000637578">
    <property type="component" value="Unassembled WGS sequence"/>
</dbReference>
<reference evidence="2" key="2">
    <citation type="submission" date="2020-09" db="EMBL/GenBank/DDBJ databases">
        <authorList>
            <person name="Sun Q."/>
            <person name="Zhou Y."/>
        </authorList>
    </citation>
    <scope>NUCLEOTIDE SEQUENCE</scope>
    <source>
        <strain evidence="2">CGMCC 4.5737</strain>
    </source>
</reference>
<comment type="caution">
    <text evidence="2">The sequence shown here is derived from an EMBL/GenBank/DDBJ whole genome shotgun (WGS) entry which is preliminary data.</text>
</comment>
<gene>
    <name evidence="2" type="ORF">GCM10012275_10210</name>
</gene>
<organism evidence="2 3">
    <name type="scientific">Longimycelium tulufanense</name>
    <dbReference type="NCBI Taxonomy" id="907463"/>
    <lineage>
        <taxon>Bacteria</taxon>
        <taxon>Bacillati</taxon>
        <taxon>Actinomycetota</taxon>
        <taxon>Actinomycetes</taxon>
        <taxon>Pseudonocardiales</taxon>
        <taxon>Pseudonocardiaceae</taxon>
        <taxon>Longimycelium</taxon>
    </lineage>
</organism>
<evidence type="ECO:0000313" key="2">
    <source>
        <dbReference type="EMBL" id="GGM41175.1"/>
    </source>
</evidence>
<keyword evidence="3" id="KW-1185">Reference proteome</keyword>
<dbReference type="AlphaFoldDB" id="A0A8J3C9V7"/>
<evidence type="ECO:0000313" key="3">
    <source>
        <dbReference type="Proteomes" id="UP000637578"/>
    </source>
</evidence>
<evidence type="ECO:0000256" key="1">
    <source>
        <dbReference type="SAM" id="MobiDB-lite"/>
    </source>
</evidence>